<sequence length="367" mass="41463">MVVMDNTIQIKKEKKYLKFMEQYNIRKSTGIERRGREEMGSAAEGVINRESMGIYGNPAGNHAEDDTGVKFERVVAAWSDRKRFECDLNFEYTRESAYVNTAAASLHTGRDTIVPRMFHGTWLQSQTLLLLLLATRLLFVVGQCGSFAQDRQDKEDKQDKLALYKVTLRTYWSRARFPRHYPEWKPPAQFGKLIETCSESNRSVEIAQRGVAGPGKGRETPETGRNREIRLDEANVDEAKAAGNRAPTPRRRLTSLWGRRSGTSGVGNLWFRRKKERALDGSRRASIFTKLSDGQRPGHTKGHVLKAVGRPLRFKGNVVGGKRKEILGKMGKKFVPKGAITEEESRVKKKRVHGMQVGGRGKSTWGV</sequence>
<name>A0A310SMI8_9HYME</name>
<reference evidence="3 4" key="1">
    <citation type="submission" date="2015-07" db="EMBL/GenBank/DDBJ databases">
        <title>The genome of Eufriesea mexicana.</title>
        <authorList>
            <person name="Pan H."/>
            <person name="Kapheim K."/>
        </authorList>
    </citation>
    <scope>NUCLEOTIDE SEQUENCE [LARGE SCALE GENOMIC DNA]</scope>
    <source>
        <strain evidence="3">0111107269</strain>
        <tissue evidence="3">Whole body</tissue>
    </source>
</reference>
<feature type="region of interest" description="Disordered" evidence="1">
    <location>
        <begin position="208"/>
        <end position="227"/>
    </location>
</feature>
<evidence type="ECO:0000259" key="2">
    <source>
        <dbReference type="Pfam" id="PF06468"/>
    </source>
</evidence>
<accession>A0A310SMI8</accession>
<evidence type="ECO:0000256" key="1">
    <source>
        <dbReference type="SAM" id="MobiDB-lite"/>
    </source>
</evidence>
<evidence type="ECO:0000313" key="4">
    <source>
        <dbReference type="Proteomes" id="UP000250275"/>
    </source>
</evidence>
<proteinExistence type="predicted"/>
<organism evidence="3 4">
    <name type="scientific">Eufriesea mexicana</name>
    <dbReference type="NCBI Taxonomy" id="516756"/>
    <lineage>
        <taxon>Eukaryota</taxon>
        <taxon>Metazoa</taxon>
        <taxon>Ecdysozoa</taxon>
        <taxon>Arthropoda</taxon>
        <taxon>Hexapoda</taxon>
        <taxon>Insecta</taxon>
        <taxon>Pterygota</taxon>
        <taxon>Neoptera</taxon>
        <taxon>Endopterygota</taxon>
        <taxon>Hymenoptera</taxon>
        <taxon>Apocrita</taxon>
        <taxon>Aculeata</taxon>
        <taxon>Apoidea</taxon>
        <taxon>Anthophila</taxon>
        <taxon>Apidae</taxon>
        <taxon>Eufriesea</taxon>
    </lineage>
</organism>
<dbReference type="AlphaFoldDB" id="A0A310SMI8"/>
<gene>
    <name evidence="3" type="ORF">WN48_00843</name>
</gene>
<dbReference type="EMBL" id="KQ761163">
    <property type="protein sequence ID" value="OAD58112.1"/>
    <property type="molecule type" value="Genomic_DNA"/>
</dbReference>
<dbReference type="Gene3D" id="2.60.40.2130">
    <property type="entry name" value="F-spondin domain"/>
    <property type="match status" value="1"/>
</dbReference>
<dbReference type="Proteomes" id="UP000250275">
    <property type="component" value="Unassembled WGS sequence"/>
</dbReference>
<protein>
    <recommendedName>
        <fullName evidence="2">Spondin domain-containing protein</fullName>
    </recommendedName>
</protein>
<dbReference type="Pfam" id="PF06468">
    <property type="entry name" value="Spond_N"/>
    <property type="match status" value="1"/>
</dbReference>
<feature type="domain" description="Spondin" evidence="2">
    <location>
        <begin position="162"/>
        <end position="202"/>
    </location>
</feature>
<evidence type="ECO:0000313" key="3">
    <source>
        <dbReference type="EMBL" id="OAD58112.1"/>
    </source>
</evidence>
<dbReference type="InterPro" id="IPR038678">
    <property type="entry name" value="Spondin_N_sf"/>
</dbReference>
<feature type="compositionally biased region" description="Basic and acidic residues" evidence="1">
    <location>
        <begin position="216"/>
        <end position="227"/>
    </location>
</feature>
<dbReference type="OrthoDB" id="6090599at2759"/>
<keyword evidence="4" id="KW-1185">Reference proteome</keyword>
<dbReference type="InterPro" id="IPR009465">
    <property type="entry name" value="Spondin_N"/>
</dbReference>